<dbReference type="InterPro" id="IPR034154">
    <property type="entry name" value="TOPRIM_DnaG/twinkle"/>
</dbReference>
<protein>
    <recommendedName>
        <fullName evidence="1">Toprim domain-containing protein</fullName>
    </recommendedName>
</protein>
<dbReference type="STRING" id="1515746.HR45_02990"/>
<dbReference type="EMBL" id="JPEO01000002">
    <property type="protein sequence ID" value="KFZ38426.1"/>
    <property type="molecule type" value="Genomic_DNA"/>
</dbReference>
<dbReference type="AlphaFoldDB" id="A0A094K1B3"/>
<dbReference type="Proteomes" id="UP000029264">
    <property type="component" value="Unassembled WGS sequence"/>
</dbReference>
<evidence type="ECO:0000259" key="1">
    <source>
        <dbReference type="Pfam" id="PF13362"/>
    </source>
</evidence>
<dbReference type="OrthoDB" id="6272730at2"/>
<name>A0A094K1B3_9GAMM</name>
<evidence type="ECO:0000313" key="2">
    <source>
        <dbReference type="EMBL" id="KFZ38426.1"/>
    </source>
</evidence>
<organism evidence="2 3">
    <name type="scientific">Shewanella mangrovi</name>
    <dbReference type="NCBI Taxonomy" id="1515746"/>
    <lineage>
        <taxon>Bacteria</taxon>
        <taxon>Pseudomonadati</taxon>
        <taxon>Pseudomonadota</taxon>
        <taxon>Gammaproteobacteria</taxon>
        <taxon>Alteromonadales</taxon>
        <taxon>Shewanellaceae</taxon>
        <taxon>Shewanella</taxon>
    </lineage>
</organism>
<dbReference type="Pfam" id="PF13362">
    <property type="entry name" value="Toprim_3"/>
    <property type="match status" value="1"/>
</dbReference>
<keyword evidence="3" id="KW-1185">Reference proteome</keyword>
<sequence length="293" mass="31904">MTYQEQLAFARAFGLLTEQLILDGVIHRTGTTSKPRSRNGWYLGFEQPPFLMVGDWQTGQQDIFKGNGSVTSESIEQQRQITTQITQLRRKRQSAATEQANRIYSGAMDVISHPYLIDKRISQVNGLRSHSGLLLVPLYDLSVGNDALVNIQQIAANGQKRFIAGGRVQGTCFPIGLSGFNGAGEVYIAEGVATAVTVSQLTLRPTLAAMNANNLTHVAQLAKQLWPQVEIVIAADDDYLTELDKGINPGQEKALQAARMVGGKVSTPPFTAAQREAGLTDWNDYQNSQEGAA</sequence>
<dbReference type="RefSeq" id="WP_037439605.1">
    <property type="nucleotide sequence ID" value="NZ_JPEO01000002.1"/>
</dbReference>
<evidence type="ECO:0000313" key="3">
    <source>
        <dbReference type="Proteomes" id="UP000029264"/>
    </source>
</evidence>
<dbReference type="InterPro" id="IPR006171">
    <property type="entry name" value="TOPRIM_dom"/>
</dbReference>
<comment type="caution">
    <text evidence="2">The sequence shown here is derived from an EMBL/GenBank/DDBJ whole genome shotgun (WGS) entry which is preliminary data.</text>
</comment>
<proteinExistence type="predicted"/>
<dbReference type="CDD" id="cd01029">
    <property type="entry name" value="TOPRIM_primases"/>
    <property type="match status" value="1"/>
</dbReference>
<gene>
    <name evidence="2" type="ORF">HR45_02990</name>
</gene>
<dbReference type="eggNOG" id="COG4643">
    <property type="taxonomic scope" value="Bacteria"/>
</dbReference>
<reference evidence="2 3" key="1">
    <citation type="submission" date="2014-06" db="EMBL/GenBank/DDBJ databases">
        <title>Shewanella sp. YQH10.</title>
        <authorList>
            <person name="Liu Y."/>
            <person name="Zeng R."/>
        </authorList>
    </citation>
    <scope>NUCLEOTIDE SEQUENCE [LARGE SCALE GENOMIC DNA]</scope>
    <source>
        <strain evidence="2 3">YQH10</strain>
    </source>
</reference>
<accession>A0A094K1B3</accession>
<feature type="domain" description="Toprim" evidence="1">
    <location>
        <begin position="186"/>
        <end position="287"/>
    </location>
</feature>